<feature type="domain" description="HTH marR-type" evidence="1">
    <location>
        <begin position="4"/>
        <end position="135"/>
    </location>
</feature>
<sequence length="183" mass="19548">MHDKDRVANLLGATVLAVNDLVLTGVTAAAGVSTSGAAALVSLVAAPGLSVTELGRRVGLSQPAAARMVDSLQEHGLVERRRSVGRWVAVYATERGRRAAEHILAARADPLRELVDTLDDEARETLGGLLERLLERIYVEIGDNQRVCRLCDRAACLAHDSVCPVGQAARERGEVDRAGQPIR</sequence>
<dbReference type="PRINTS" id="PR00598">
    <property type="entry name" value="HTHMARR"/>
</dbReference>
<dbReference type="InterPro" id="IPR036388">
    <property type="entry name" value="WH-like_DNA-bd_sf"/>
</dbReference>
<dbReference type="GO" id="GO:0003677">
    <property type="term" value="F:DNA binding"/>
    <property type="evidence" value="ECO:0007669"/>
    <property type="project" value="UniProtKB-KW"/>
</dbReference>
<accession>A0A1I5Y9I1</accession>
<dbReference type="InterPro" id="IPR011991">
    <property type="entry name" value="ArsR-like_HTH"/>
</dbReference>
<dbReference type="Proteomes" id="UP000198727">
    <property type="component" value="Unassembled WGS sequence"/>
</dbReference>
<dbReference type="GO" id="GO:0003700">
    <property type="term" value="F:DNA-binding transcription factor activity"/>
    <property type="evidence" value="ECO:0007669"/>
    <property type="project" value="InterPro"/>
</dbReference>
<dbReference type="SUPFAM" id="SSF46785">
    <property type="entry name" value="Winged helix' DNA-binding domain"/>
    <property type="match status" value="1"/>
</dbReference>
<dbReference type="SMART" id="SM00347">
    <property type="entry name" value="HTH_MARR"/>
    <property type="match status" value="1"/>
</dbReference>
<dbReference type="InterPro" id="IPR005471">
    <property type="entry name" value="Tscrpt_reg_IclR_N"/>
</dbReference>
<dbReference type="Pfam" id="PF12802">
    <property type="entry name" value="MarR_2"/>
    <property type="match status" value="1"/>
</dbReference>
<dbReference type="PANTHER" id="PTHR33164">
    <property type="entry name" value="TRANSCRIPTIONAL REGULATOR, MARR FAMILY"/>
    <property type="match status" value="1"/>
</dbReference>
<dbReference type="PANTHER" id="PTHR33164:SF43">
    <property type="entry name" value="HTH-TYPE TRANSCRIPTIONAL REPRESSOR YETL"/>
    <property type="match status" value="1"/>
</dbReference>
<name>A0A1I5Y9I1_9PSEU</name>
<evidence type="ECO:0000313" key="3">
    <source>
        <dbReference type="Proteomes" id="UP000198727"/>
    </source>
</evidence>
<dbReference type="EMBL" id="FOWW01000007">
    <property type="protein sequence ID" value="SFQ40866.1"/>
    <property type="molecule type" value="Genomic_DNA"/>
</dbReference>
<dbReference type="SMART" id="SM00346">
    <property type="entry name" value="HTH_ICLR"/>
    <property type="match status" value="1"/>
</dbReference>
<dbReference type="STRING" id="587909.SAMN05421810_10716"/>
<keyword evidence="3" id="KW-1185">Reference proteome</keyword>
<dbReference type="InterPro" id="IPR039422">
    <property type="entry name" value="MarR/SlyA-like"/>
</dbReference>
<organism evidence="2 3">
    <name type="scientific">Amycolatopsis arida</name>
    <dbReference type="NCBI Taxonomy" id="587909"/>
    <lineage>
        <taxon>Bacteria</taxon>
        <taxon>Bacillati</taxon>
        <taxon>Actinomycetota</taxon>
        <taxon>Actinomycetes</taxon>
        <taxon>Pseudonocardiales</taxon>
        <taxon>Pseudonocardiaceae</taxon>
        <taxon>Amycolatopsis</taxon>
    </lineage>
</organism>
<dbReference type="PROSITE" id="PS50995">
    <property type="entry name" value="HTH_MARR_2"/>
    <property type="match status" value="1"/>
</dbReference>
<evidence type="ECO:0000259" key="1">
    <source>
        <dbReference type="PROSITE" id="PS50995"/>
    </source>
</evidence>
<dbReference type="OrthoDB" id="4323829at2"/>
<dbReference type="GO" id="GO:0006950">
    <property type="term" value="P:response to stress"/>
    <property type="evidence" value="ECO:0007669"/>
    <property type="project" value="TreeGrafter"/>
</dbReference>
<dbReference type="CDD" id="cd00090">
    <property type="entry name" value="HTH_ARSR"/>
    <property type="match status" value="1"/>
</dbReference>
<dbReference type="Gene3D" id="1.10.10.10">
    <property type="entry name" value="Winged helix-like DNA-binding domain superfamily/Winged helix DNA-binding domain"/>
    <property type="match status" value="1"/>
</dbReference>
<dbReference type="InterPro" id="IPR036390">
    <property type="entry name" value="WH_DNA-bd_sf"/>
</dbReference>
<evidence type="ECO:0000313" key="2">
    <source>
        <dbReference type="EMBL" id="SFQ40866.1"/>
    </source>
</evidence>
<reference evidence="3" key="1">
    <citation type="submission" date="2016-10" db="EMBL/GenBank/DDBJ databases">
        <authorList>
            <person name="Varghese N."/>
            <person name="Submissions S."/>
        </authorList>
    </citation>
    <scope>NUCLEOTIDE SEQUENCE [LARGE SCALE GENOMIC DNA]</scope>
    <source>
        <strain evidence="3">CGMCC 4.5579</strain>
    </source>
</reference>
<keyword evidence="2" id="KW-0238">DNA-binding</keyword>
<protein>
    <submittedName>
        <fullName evidence="2">DNA-binding transcriptional regulator, MarR family</fullName>
    </submittedName>
</protein>
<proteinExistence type="predicted"/>
<gene>
    <name evidence="2" type="ORF">SAMN05421810_10716</name>
</gene>
<dbReference type="InterPro" id="IPR000835">
    <property type="entry name" value="HTH_MarR-typ"/>
</dbReference>
<dbReference type="AlphaFoldDB" id="A0A1I5Y9I1"/>